<keyword evidence="3 6" id="KW-0812">Transmembrane</keyword>
<keyword evidence="2" id="KW-1003">Cell membrane</keyword>
<dbReference type="OrthoDB" id="8078101at2"/>
<keyword evidence="5 6" id="KW-0472">Membrane</keyword>
<dbReference type="GO" id="GO:0005886">
    <property type="term" value="C:plasma membrane"/>
    <property type="evidence" value="ECO:0007669"/>
    <property type="project" value="UniProtKB-SubCell"/>
</dbReference>
<dbReference type="SUPFAM" id="SSF103481">
    <property type="entry name" value="Multidrug resistance efflux transporter EmrE"/>
    <property type="match status" value="1"/>
</dbReference>
<organism evidence="7 8">
    <name type="scientific">Mesorhizobium kowhaii</name>
    <dbReference type="NCBI Taxonomy" id="1300272"/>
    <lineage>
        <taxon>Bacteria</taxon>
        <taxon>Pseudomonadati</taxon>
        <taxon>Pseudomonadota</taxon>
        <taxon>Alphaproteobacteria</taxon>
        <taxon>Hyphomicrobiales</taxon>
        <taxon>Phyllobacteriaceae</taxon>
        <taxon>Mesorhizobium</taxon>
    </lineage>
</organism>
<accession>A0A2W7D2Z8</accession>
<evidence type="ECO:0000256" key="6">
    <source>
        <dbReference type="SAM" id="Phobius"/>
    </source>
</evidence>
<proteinExistence type="predicted"/>
<reference evidence="8" key="1">
    <citation type="submission" date="2017-03" db="EMBL/GenBank/DDBJ databases">
        <authorList>
            <person name="Safronova V.I."/>
            <person name="Sazanova A.L."/>
            <person name="Chirak E.R."/>
        </authorList>
    </citation>
    <scope>NUCLEOTIDE SEQUENCE [LARGE SCALE GENOMIC DNA]</scope>
    <source>
        <strain evidence="8">Ach-343</strain>
    </source>
</reference>
<feature type="transmembrane region" description="Helical" evidence="6">
    <location>
        <begin position="106"/>
        <end position="124"/>
    </location>
</feature>
<dbReference type="InterPro" id="IPR037185">
    <property type="entry name" value="EmrE-like"/>
</dbReference>
<dbReference type="PANTHER" id="PTHR30561">
    <property type="entry name" value="SMR FAMILY PROTON-DEPENDENT DRUG EFFLUX TRANSPORTER SUGE"/>
    <property type="match status" value="1"/>
</dbReference>
<name>A0A2W7D2Z8_9HYPH</name>
<dbReference type="Proteomes" id="UP000248616">
    <property type="component" value="Unassembled WGS sequence"/>
</dbReference>
<gene>
    <name evidence="7" type="ORF">B5V02_00255</name>
</gene>
<sequence length="127" mass="13808">MDNRAVGIVLILVAVVSLTAAQIVIKSRLTQHGVVPFSFERGWPYLLGLLADWRVWIGGLCLVVSSLLWYAAISRIPLSLGFPFAALSYPLVFASSIIFLHERFGWQTLAGNGLIVVGVLLAATQMP</sequence>
<dbReference type="EMBL" id="MZXV01000001">
    <property type="protein sequence ID" value="PZV40499.1"/>
    <property type="molecule type" value="Genomic_DNA"/>
</dbReference>
<evidence type="ECO:0000313" key="8">
    <source>
        <dbReference type="Proteomes" id="UP000248616"/>
    </source>
</evidence>
<evidence type="ECO:0000256" key="1">
    <source>
        <dbReference type="ARBA" id="ARBA00004651"/>
    </source>
</evidence>
<protein>
    <submittedName>
        <fullName evidence="7">Uncharacterized protein</fullName>
    </submittedName>
</protein>
<comment type="subcellular location">
    <subcellularLocation>
        <location evidence="1">Cell membrane</location>
        <topology evidence="1">Multi-pass membrane protein</topology>
    </subcellularLocation>
</comment>
<dbReference type="InterPro" id="IPR000390">
    <property type="entry name" value="Small_drug/metabolite_transptr"/>
</dbReference>
<evidence type="ECO:0000256" key="4">
    <source>
        <dbReference type="ARBA" id="ARBA00022989"/>
    </source>
</evidence>
<feature type="transmembrane region" description="Helical" evidence="6">
    <location>
        <begin position="53"/>
        <end position="73"/>
    </location>
</feature>
<dbReference type="Gene3D" id="1.10.3730.20">
    <property type="match status" value="1"/>
</dbReference>
<feature type="transmembrane region" description="Helical" evidence="6">
    <location>
        <begin position="80"/>
        <end position="100"/>
    </location>
</feature>
<dbReference type="RefSeq" id="WP_111542292.1">
    <property type="nucleotide sequence ID" value="NZ_MZXV01000001.1"/>
</dbReference>
<keyword evidence="8" id="KW-1185">Reference proteome</keyword>
<evidence type="ECO:0000256" key="2">
    <source>
        <dbReference type="ARBA" id="ARBA00022475"/>
    </source>
</evidence>
<evidence type="ECO:0000313" key="7">
    <source>
        <dbReference type="EMBL" id="PZV40499.1"/>
    </source>
</evidence>
<comment type="caution">
    <text evidence="7">The sequence shown here is derived from an EMBL/GenBank/DDBJ whole genome shotgun (WGS) entry which is preliminary data.</text>
</comment>
<dbReference type="GO" id="GO:0022857">
    <property type="term" value="F:transmembrane transporter activity"/>
    <property type="evidence" value="ECO:0007669"/>
    <property type="project" value="InterPro"/>
</dbReference>
<evidence type="ECO:0000256" key="3">
    <source>
        <dbReference type="ARBA" id="ARBA00022692"/>
    </source>
</evidence>
<keyword evidence="4 6" id="KW-1133">Transmembrane helix</keyword>
<dbReference type="PANTHER" id="PTHR30561:SF9">
    <property type="entry name" value="4-AMINO-4-DEOXY-L-ARABINOSE-PHOSPHOUNDECAPRENOL FLIPPASE SUBUNIT ARNF-RELATED"/>
    <property type="match status" value="1"/>
</dbReference>
<evidence type="ECO:0000256" key="5">
    <source>
        <dbReference type="ARBA" id="ARBA00023136"/>
    </source>
</evidence>
<dbReference type="AlphaFoldDB" id="A0A2W7D2Z8"/>